<dbReference type="AlphaFoldDB" id="F8B4G2"/>
<dbReference type="KEGG" id="fsy:FsymDg_0335"/>
<proteinExistence type="predicted"/>
<evidence type="ECO:0000313" key="2">
    <source>
        <dbReference type="Proteomes" id="UP000001549"/>
    </source>
</evidence>
<evidence type="ECO:0000313" key="1">
    <source>
        <dbReference type="EMBL" id="AEH07903.1"/>
    </source>
</evidence>
<dbReference type="eggNOG" id="ENOG50332KG">
    <property type="taxonomic scope" value="Bacteria"/>
</dbReference>
<dbReference type="Proteomes" id="UP000001549">
    <property type="component" value="Chromosome"/>
</dbReference>
<dbReference type="HOGENOM" id="CLU_143968_0_0_11"/>
<evidence type="ECO:0008006" key="3">
    <source>
        <dbReference type="Google" id="ProtNLM"/>
    </source>
</evidence>
<sequence>MPVPREFKISFDELFPHGAFVTGPVEPVSEFDEKVPMASRRQKTDKDSGLLLWDVPVHDADPEARASARSVKVRIAARVQPVPPDALPGLPFRPVEFENLSVAPYVNRSTGRMAYAIRATGMHAPGAARTAKSAA</sequence>
<protein>
    <recommendedName>
        <fullName evidence="3">Plasmid replication, integration and excision activator</fullName>
    </recommendedName>
</protein>
<name>F8B4G2_9ACTN</name>
<reference evidence="1 2" key="1">
    <citation type="submission" date="2011-05" db="EMBL/GenBank/DDBJ databases">
        <title>Complete sequence of chromosome of Frankia symbiont of Datisca glomerata.</title>
        <authorList>
            <consortium name="US DOE Joint Genome Institute"/>
            <person name="Lucas S."/>
            <person name="Han J."/>
            <person name="Lapidus A."/>
            <person name="Cheng J.-F."/>
            <person name="Goodwin L."/>
            <person name="Pitluck S."/>
            <person name="Peters L."/>
            <person name="Mikhailova N."/>
            <person name="Chertkov O."/>
            <person name="Teshima H."/>
            <person name="Han C."/>
            <person name="Tapia R."/>
            <person name="Land M."/>
            <person name="Hauser L."/>
            <person name="Kyrpides N."/>
            <person name="Ivanova N."/>
            <person name="Pagani I."/>
            <person name="Berry A."/>
            <person name="Pawlowski K."/>
            <person name="Persson T."/>
            <person name="Vanden Heuvel B."/>
            <person name="Benson D."/>
            <person name="Woyke T."/>
        </authorList>
    </citation>
    <scope>NUCLEOTIDE SEQUENCE [LARGE SCALE GENOMIC DNA]</scope>
    <source>
        <strain evidence="2">4085684</strain>
    </source>
</reference>
<dbReference type="STRING" id="656024.FsymDg_0335"/>
<accession>F8B4G2</accession>
<organism evidence="1 2">
    <name type="scientific">Candidatus Protofrankia datiscae</name>
    <dbReference type="NCBI Taxonomy" id="2716812"/>
    <lineage>
        <taxon>Bacteria</taxon>
        <taxon>Bacillati</taxon>
        <taxon>Actinomycetota</taxon>
        <taxon>Actinomycetes</taxon>
        <taxon>Frankiales</taxon>
        <taxon>Frankiaceae</taxon>
        <taxon>Protofrankia</taxon>
    </lineage>
</organism>
<gene>
    <name evidence="1" type="ordered locus">FsymDg_0335</name>
</gene>
<dbReference type="EMBL" id="CP002801">
    <property type="protein sequence ID" value="AEH07903.1"/>
    <property type="molecule type" value="Genomic_DNA"/>
</dbReference>
<dbReference type="RefSeq" id="WP_013871898.1">
    <property type="nucleotide sequence ID" value="NC_015656.1"/>
</dbReference>
<keyword evidence="2" id="KW-1185">Reference proteome</keyword>